<feature type="region of interest" description="Disordered" evidence="1">
    <location>
        <begin position="30"/>
        <end position="51"/>
    </location>
</feature>
<proteinExistence type="predicted"/>
<protein>
    <submittedName>
        <fullName evidence="2">C6 transcription factor</fullName>
    </submittedName>
</protein>
<name>A0A146FGF0_ASPKA</name>
<dbReference type="VEuPathDB" id="FungiDB:ASPFODRAFT_145189"/>
<dbReference type="AlphaFoldDB" id="A0A146FGF0"/>
<dbReference type="Proteomes" id="UP000075230">
    <property type="component" value="Unassembled WGS sequence"/>
</dbReference>
<comment type="caution">
    <text evidence="2">The sequence shown here is derived from an EMBL/GenBank/DDBJ whole genome shotgun (WGS) entry which is preliminary data.</text>
</comment>
<dbReference type="CDD" id="cd12148">
    <property type="entry name" value="fungal_TF_MHR"/>
    <property type="match status" value="1"/>
</dbReference>
<evidence type="ECO:0000256" key="1">
    <source>
        <dbReference type="SAM" id="MobiDB-lite"/>
    </source>
</evidence>
<evidence type="ECO:0000313" key="3">
    <source>
        <dbReference type="Proteomes" id="UP000075230"/>
    </source>
</evidence>
<sequence>MEPHTTSQIHAPRRKRLKIATACLRCRRRKNAAAVREPGPSRFSDESRAAPRVPNASIQPFLEAAKDYAYPGLCSGLGASTAPETTNPSAIHPLQLDRSPSEPHGEDSMNGIIGDPARTREVYGSSSASSFIQQIQTAINFKFGIAHQITGEQKAIPRSRSPCPQTSLSNCEEPTLFLLPPKGLADGLIGAYWDNNWALVLSSTLGRPGMIPKWLFNSVPLPSMIDDEFFETQDIGSPIRPDGQPCIMAGAVKAMELYQILDEVLVDLYLNPNDSEDTKPLLKQCSQNVHAYASVLPRN</sequence>
<dbReference type="EMBL" id="BCWF01000018">
    <property type="protein sequence ID" value="GAT24927.1"/>
    <property type="molecule type" value="Genomic_DNA"/>
</dbReference>
<reference evidence="3" key="2">
    <citation type="submission" date="2016-02" db="EMBL/GenBank/DDBJ databases">
        <title>Genome sequencing of Aspergillus luchuensis NBRC 4314.</title>
        <authorList>
            <person name="Yamada O."/>
        </authorList>
    </citation>
    <scope>NUCLEOTIDE SEQUENCE [LARGE SCALE GENOMIC DNA]</scope>
    <source>
        <strain evidence="3">RIB 2604</strain>
    </source>
</reference>
<reference evidence="2 3" key="1">
    <citation type="journal article" date="2016" name="DNA Res.">
        <title>Genome sequence of Aspergillus luchuensis NBRC 4314.</title>
        <authorList>
            <person name="Yamada O."/>
            <person name="Machida M."/>
            <person name="Hosoyama A."/>
            <person name="Goto M."/>
            <person name="Takahashi T."/>
            <person name="Futagami T."/>
            <person name="Yamagata Y."/>
            <person name="Takeuchi M."/>
            <person name="Kobayashi T."/>
            <person name="Koike H."/>
            <person name="Abe K."/>
            <person name="Asai K."/>
            <person name="Arita M."/>
            <person name="Fujita N."/>
            <person name="Fukuda K."/>
            <person name="Higa K."/>
            <person name="Horikawa H."/>
            <person name="Ishikawa T."/>
            <person name="Jinno K."/>
            <person name="Kato Y."/>
            <person name="Kirimura K."/>
            <person name="Mizutani O."/>
            <person name="Nakasone K."/>
            <person name="Sano M."/>
            <person name="Shiraishi Y."/>
            <person name="Tsukahara M."/>
            <person name="Gomi K."/>
        </authorList>
    </citation>
    <scope>NUCLEOTIDE SEQUENCE [LARGE SCALE GENOMIC DNA]</scope>
    <source>
        <strain evidence="2 3">RIB 2604</strain>
    </source>
</reference>
<feature type="region of interest" description="Disordered" evidence="1">
    <location>
        <begin position="81"/>
        <end position="108"/>
    </location>
</feature>
<accession>A0A146FGF0</accession>
<organism evidence="2 3">
    <name type="scientific">Aspergillus kawachii</name>
    <name type="common">White koji mold</name>
    <name type="synonym">Aspergillus awamori var. kawachi</name>
    <dbReference type="NCBI Taxonomy" id="1069201"/>
    <lineage>
        <taxon>Eukaryota</taxon>
        <taxon>Fungi</taxon>
        <taxon>Dikarya</taxon>
        <taxon>Ascomycota</taxon>
        <taxon>Pezizomycotina</taxon>
        <taxon>Eurotiomycetes</taxon>
        <taxon>Eurotiomycetidae</taxon>
        <taxon>Eurotiales</taxon>
        <taxon>Aspergillaceae</taxon>
        <taxon>Aspergillus</taxon>
        <taxon>Aspergillus subgen. Circumdati</taxon>
    </lineage>
</organism>
<gene>
    <name evidence="2" type="ORF">RIB2604_01807610</name>
</gene>
<evidence type="ECO:0000313" key="2">
    <source>
        <dbReference type="EMBL" id="GAT24927.1"/>
    </source>
</evidence>